<evidence type="ECO:0000256" key="9">
    <source>
        <dbReference type="PIRNR" id="PIRNR003128"/>
    </source>
</evidence>
<dbReference type="SUPFAM" id="SSF52540">
    <property type="entry name" value="P-loop containing nucleoside triphosphate hydrolases"/>
    <property type="match status" value="2"/>
</dbReference>
<dbReference type="PIRSF" id="PIRSF003128">
    <property type="entry name" value="RecN"/>
    <property type="match status" value="1"/>
</dbReference>
<evidence type="ECO:0000256" key="1">
    <source>
        <dbReference type="ARBA" id="ARBA00003618"/>
    </source>
</evidence>
<dbReference type="HOGENOM" id="CLU_018297_3_1_6"/>
<comment type="function">
    <text evidence="1 9">May be involved in recombinational repair of damaged DNA.</text>
</comment>
<dbReference type="PATRIC" id="fig|693216.3.peg.3032"/>
<dbReference type="GO" id="GO:0043590">
    <property type="term" value="C:bacterial nucleoid"/>
    <property type="evidence" value="ECO:0007669"/>
    <property type="project" value="TreeGrafter"/>
</dbReference>
<dbReference type="FunFam" id="3.40.50.300:FF:000319">
    <property type="entry name" value="DNA repair protein RecN"/>
    <property type="match status" value="1"/>
</dbReference>
<dbReference type="PANTHER" id="PTHR11059:SF0">
    <property type="entry name" value="DNA REPAIR PROTEIN RECN"/>
    <property type="match status" value="1"/>
</dbReference>
<comment type="similarity">
    <text evidence="2 9">Belongs to the RecN family.</text>
</comment>
<dbReference type="Pfam" id="PF02463">
    <property type="entry name" value="SMC_N"/>
    <property type="match status" value="1"/>
</dbReference>
<reference evidence="11 12" key="1">
    <citation type="journal article" date="2010" name="J. Bacteriol.">
        <title>Complete Genome Sequence of Cronobacter turicensis LMG 23827, a foodborne pathogen causing deaths in neonates.</title>
        <authorList>
            <person name="Stephan R."/>
            <person name="Lehner A."/>
            <person name="Tischler P."/>
            <person name="Rattei T."/>
        </authorList>
    </citation>
    <scope>NUCLEOTIDE SEQUENCE [LARGE SCALE GENOMIC DNA]</scope>
    <source>
        <strain evidence="12">DSM 18703 / CCUG 55852 / LMG 23827 / z3032</strain>
    </source>
</reference>
<evidence type="ECO:0000256" key="4">
    <source>
        <dbReference type="ARBA" id="ARBA00022741"/>
    </source>
</evidence>
<evidence type="ECO:0000259" key="10">
    <source>
        <dbReference type="Pfam" id="PF02463"/>
    </source>
</evidence>
<evidence type="ECO:0000256" key="2">
    <source>
        <dbReference type="ARBA" id="ARBA00009441"/>
    </source>
</evidence>
<evidence type="ECO:0000313" key="12">
    <source>
        <dbReference type="Proteomes" id="UP000002069"/>
    </source>
</evidence>
<dbReference type="InterPro" id="IPR027417">
    <property type="entry name" value="P-loop_NTPase"/>
</dbReference>
<dbReference type="KEGG" id="ctu:CTU_32020"/>
<dbReference type="NCBIfam" id="NF008121">
    <property type="entry name" value="PRK10869.1"/>
    <property type="match status" value="1"/>
</dbReference>
<dbReference type="Proteomes" id="UP000002069">
    <property type="component" value="Chromosome"/>
</dbReference>
<dbReference type="AlphaFoldDB" id="C9XYC0"/>
<evidence type="ECO:0000256" key="5">
    <source>
        <dbReference type="ARBA" id="ARBA00022763"/>
    </source>
</evidence>
<protein>
    <recommendedName>
        <fullName evidence="3 9">DNA repair protein RecN</fullName>
    </recommendedName>
    <alternativeName>
        <fullName evidence="8 9">Recombination protein N</fullName>
    </alternativeName>
</protein>
<sequence>MKPVYTVCNYSSVSLYRKAAMLAQLTISNFAIVRELEIDFNAGMTAITGETGAGKSIAIDALGLCLGGRAEGDMVRAGASRADLCARFALKDTPAALRWLEENQLEDGSECLLRRVISSDGRSRGFINGTAVPLSQLRELGQLLIQIHGQHAHQLLLKPEHQKRLLDGYAGEGDLMAQMAQSYRQWHQSCRDLALHQQQSQERAARAELLHYQLKELNEFNPQAGEFEQIDEEYKRLANSGQLLSTSQQALNLLADAEDANLQSQLYSARNLVTDLVGMDDKLSGVLNMLEEAAIQLSEASDELRHYCERLDLDPNRLYELEQRISRQITLARKHHIAPEELPAFHQKLLEEQQLLDDQADCLETLTLAVNKHHQQALALAHALHESRVVYARELTQLITDSMHSLSMPHGQFTIDVLFEEHHLTAEGADRIDFRVSTNPGQPLQPLAKVASGGELSRIALAIQVITARKMETPALIFDEVDVGISGPTAAVVGKLLRQLGESTQVMCVTHLPQVAGCGHHHFFVSKETDGAMTETHMQPLDKKARLQELARLLGGSEVTRNTLANAKELLAA</sequence>
<dbReference type="EMBL" id="FN543093">
    <property type="protein sequence ID" value="CBA33014.1"/>
    <property type="molecule type" value="Genomic_DNA"/>
</dbReference>
<keyword evidence="7 9" id="KW-0234">DNA repair</keyword>
<dbReference type="InterPro" id="IPR003395">
    <property type="entry name" value="RecF/RecN/SMC_N"/>
</dbReference>
<keyword evidence="4" id="KW-0547">Nucleotide-binding</keyword>
<dbReference type="PANTHER" id="PTHR11059">
    <property type="entry name" value="DNA REPAIR PROTEIN RECN"/>
    <property type="match status" value="1"/>
</dbReference>
<keyword evidence="12" id="KW-1185">Reference proteome</keyword>
<dbReference type="InterPro" id="IPR004604">
    <property type="entry name" value="DNA_recomb/repair_RecN"/>
</dbReference>
<evidence type="ECO:0000313" key="11">
    <source>
        <dbReference type="EMBL" id="CBA33014.1"/>
    </source>
</evidence>
<evidence type="ECO:0000256" key="7">
    <source>
        <dbReference type="ARBA" id="ARBA00023204"/>
    </source>
</evidence>
<dbReference type="FunFam" id="3.40.50.300:FF:000356">
    <property type="entry name" value="DNA repair protein RecN"/>
    <property type="match status" value="1"/>
</dbReference>
<dbReference type="GO" id="GO:0005524">
    <property type="term" value="F:ATP binding"/>
    <property type="evidence" value="ECO:0007669"/>
    <property type="project" value="UniProtKB-KW"/>
</dbReference>
<dbReference type="GO" id="GO:0009432">
    <property type="term" value="P:SOS response"/>
    <property type="evidence" value="ECO:0007669"/>
    <property type="project" value="TreeGrafter"/>
</dbReference>
<gene>
    <name evidence="11" type="primary">recN</name>
    <name evidence="11" type="ordered locus">Ctu_32020</name>
</gene>
<proteinExistence type="inferred from homology"/>
<dbReference type="GO" id="GO:0006281">
    <property type="term" value="P:DNA repair"/>
    <property type="evidence" value="ECO:0007669"/>
    <property type="project" value="UniProtKB-KW"/>
</dbReference>
<dbReference type="Gene3D" id="3.40.50.300">
    <property type="entry name" value="P-loop containing nucleotide triphosphate hydrolases"/>
    <property type="match status" value="2"/>
</dbReference>
<dbReference type="CDD" id="cd03241">
    <property type="entry name" value="ABC_RecN"/>
    <property type="match status" value="2"/>
</dbReference>
<keyword evidence="5 9" id="KW-0227">DNA damage</keyword>
<evidence type="ECO:0000256" key="8">
    <source>
        <dbReference type="ARBA" id="ARBA00033408"/>
    </source>
</evidence>
<feature type="domain" description="RecF/RecN/SMC N-terminal" evidence="10">
    <location>
        <begin position="22"/>
        <end position="527"/>
    </location>
</feature>
<reference evidence="12" key="2">
    <citation type="journal article" date="2011" name="J. Bacteriol.">
        <title>Complete genome sequence of Cronobacter turicensis LMG 23827, a food-borne pathogen causing deaths in neonates.</title>
        <authorList>
            <person name="Stephan R."/>
            <person name="Lehner A."/>
            <person name="Tischler P."/>
            <person name="Rattei T."/>
        </authorList>
    </citation>
    <scope>NUCLEOTIDE SEQUENCE [LARGE SCALE GENOMIC DNA]</scope>
    <source>
        <strain evidence="12">DSM 18703 / CCUG 55852 / LMG 23827 / z3032</strain>
    </source>
</reference>
<name>C9XYC0_CROTZ</name>
<keyword evidence="6" id="KW-0067">ATP-binding</keyword>
<dbReference type="GO" id="GO:0006310">
    <property type="term" value="P:DNA recombination"/>
    <property type="evidence" value="ECO:0007669"/>
    <property type="project" value="InterPro"/>
</dbReference>
<evidence type="ECO:0000256" key="3">
    <source>
        <dbReference type="ARBA" id="ARBA00021315"/>
    </source>
</evidence>
<accession>C9XYC0</accession>
<dbReference type="NCBIfam" id="TIGR00634">
    <property type="entry name" value="recN"/>
    <property type="match status" value="1"/>
</dbReference>
<evidence type="ECO:0000256" key="6">
    <source>
        <dbReference type="ARBA" id="ARBA00022840"/>
    </source>
</evidence>
<organism evidence="11 12">
    <name type="scientific">Cronobacter turicensis (strain DSM 18703 / CCUG 55852 / LMG 23827 / z3032)</name>
    <dbReference type="NCBI Taxonomy" id="693216"/>
    <lineage>
        <taxon>Bacteria</taxon>
        <taxon>Pseudomonadati</taxon>
        <taxon>Pseudomonadota</taxon>
        <taxon>Gammaproteobacteria</taxon>
        <taxon>Enterobacterales</taxon>
        <taxon>Enterobacteriaceae</taxon>
        <taxon>Cronobacter</taxon>
    </lineage>
</organism>